<gene>
    <name evidence="2" type="ORF">AW171_hschr73998</name>
</gene>
<dbReference type="GeneID" id="28725319"/>
<feature type="signal peptide" evidence="1">
    <location>
        <begin position="1"/>
        <end position="21"/>
    </location>
</feature>
<evidence type="ECO:0000313" key="3">
    <source>
        <dbReference type="Proteomes" id="UP000243052"/>
    </source>
</evidence>
<name>A0A0X8HV73_9SACH</name>
<dbReference type="SUPFAM" id="SSF53955">
    <property type="entry name" value="Lysozyme-like"/>
    <property type="match status" value="1"/>
</dbReference>
<protein>
    <submittedName>
        <fullName evidence="2">HGL345Cp</fullName>
    </submittedName>
</protein>
<dbReference type="STRING" id="45286.A0A0X8HV73"/>
<organism evidence="2 3">
    <name type="scientific">Eremothecium sinecaudum</name>
    <dbReference type="NCBI Taxonomy" id="45286"/>
    <lineage>
        <taxon>Eukaryota</taxon>
        <taxon>Fungi</taxon>
        <taxon>Dikarya</taxon>
        <taxon>Ascomycota</taxon>
        <taxon>Saccharomycotina</taxon>
        <taxon>Saccharomycetes</taxon>
        <taxon>Saccharomycetales</taxon>
        <taxon>Saccharomycetaceae</taxon>
        <taxon>Eremothecium</taxon>
    </lineage>
</organism>
<keyword evidence="3" id="KW-1185">Reference proteome</keyword>
<dbReference type="InterPro" id="IPR023346">
    <property type="entry name" value="Lysozyme-like_dom_sf"/>
</dbReference>
<proteinExistence type="predicted"/>
<sequence length="185" mass="20878">MKNGFLYGMLLAVGFANLGDAKLLKTGSNIQPGLGQRKQVVLGEGGNTLDMAIAMLETNDMTTKYPYHDNKSGDAANYGIFKQNFYMLRTCCTDFLKFTAEDYKEGDILNTDLKKDISCRHQCEEKYGYDVWFAGHRNGENGVHDPKTDDIQDYKDAVAWIKSQLESDPKYLSDDTRFWVEVGAI</sequence>
<evidence type="ECO:0000256" key="1">
    <source>
        <dbReference type="SAM" id="SignalP"/>
    </source>
</evidence>
<dbReference type="AlphaFoldDB" id="A0A0X8HV73"/>
<feature type="chain" id="PRO_5007066972" evidence="1">
    <location>
        <begin position="22"/>
        <end position="185"/>
    </location>
</feature>
<dbReference type="Proteomes" id="UP000243052">
    <property type="component" value="Chromosome vii"/>
</dbReference>
<keyword evidence="1" id="KW-0732">Signal</keyword>
<accession>A0A0X8HV73</accession>
<evidence type="ECO:0000313" key="2">
    <source>
        <dbReference type="EMBL" id="AMD21995.1"/>
    </source>
</evidence>
<dbReference type="CDD" id="cd19610">
    <property type="entry name" value="mannanase_GH134"/>
    <property type="match status" value="1"/>
</dbReference>
<reference evidence="2 3" key="1">
    <citation type="submission" date="2016-01" db="EMBL/GenBank/DDBJ databases">
        <title>Genome sequence of the yeast Holleya sinecauda.</title>
        <authorList>
            <person name="Dietrich F.S."/>
        </authorList>
    </citation>
    <scope>NUCLEOTIDE SEQUENCE [LARGE SCALE GENOMIC DNA]</scope>
    <source>
        <strain evidence="2 3">ATCC 58844</strain>
    </source>
</reference>
<dbReference type="OrthoDB" id="2888121at2759"/>
<dbReference type="EMBL" id="CP014247">
    <property type="protein sequence ID" value="AMD21995.1"/>
    <property type="molecule type" value="Genomic_DNA"/>
</dbReference>
<dbReference type="RefSeq" id="XP_017988991.1">
    <property type="nucleotide sequence ID" value="XM_018133846.1"/>
</dbReference>
<dbReference type="Pfam" id="PF21087">
    <property type="entry name" value="Glyco_hydro_134"/>
    <property type="match status" value="1"/>
</dbReference>
<dbReference type="InterPro" id="IPR049168">
    <property type="entry name" value="Glyco_hydro_134"/>
</dbReference>